<dbReference type="eggNOG" id="KOG2696">
    <property type="taxonomic scope" value="Eukaryota"/>
</dbReference>
<sequence length="156" mass="17880">MGGGNASGSEVTSGPGARGLIRPPSAAVARSSEMAGFGAMEKFLVEYKSAVEKKLAEYKCNTNTAIELKLVRFPEDLENDIRTFFPEYTHQLFGDERMMLRAKLDKSFHLDFAQTRMIFFLCWKKKLISSHLEPYFIHTQFSVPQEEKTSHFRYIR</sequence>
<proteinExistence type="predicted"/>
<organism evidence="3 4">
    <name type="scientific">Oryctolagus cuniculus</name>
    <name type="common">Rabbit</name>
    <dbReference type="NCBI Taxonomy" id="9986"/>
    <lineage>
        <taxon>Eukaryota</taxon>
        <taxon>Metazoa</taxon>
        <taxon>Chordata</taxon>
        <taxon>Craniata</taxon>
        <taxon>Vertebrata</taxon>
        <taxon>Euteleostomi</taxon>
        <taxon>Mammalia</taxon>
        <taxon>Eutheria</taxon>
        <taxon>Euarchontoglires</taxon>
        <taxon>Glires</taxon>
        <taxon>Lagomorpha</taxon>
        <taxon>Leporidae</taxon>
        <taxon>Oryctolagus</taxon>
    </lineage>
</organism>
<dbReference type="Bgee" id="ENSOCUG00000005313">
    <property type="expression patterns" value="Expressed in testis and 15 other cell types or tissues"/>
</dbReference>
<dbReference type="EMBL" id="AAGW02004060">
    <property type="status" value="NOT_ANNOTATED_CDS"/>
    <property type="molecule type" value="Genomic_DNA"/>
</dbReference>
<evidence type="ECO:0000259" key="2">
    <source>
        <dbReference type="Pfam" id="PF10394"/>
    </source>
</evidence>
<dbReference type="EMBL" id="AAGW02004057">
    <property type="status" value="NOT_ANNOTATED_CDS"/>
    <property type="molecule type" value="Genomic_DNA"/>
</dbReference>
<feature type="region of interest" description="Disordered" evidence="1">
    <location>
        <begin position="1"/>
        <end position="23"/>
    </location>
</feature>
<dbReference type="Pfam" id="PF10394">
    <property type="entry name" value="Hat1_N"/>
    <property type="match status" value="1"/>
</dbReference>
<dbReference type="Proteomes" id="UP000001811">
    <property type="component" value="Chromosome 7"/>
</dbReference>
<dbReference type="EMBL" id="AAGW02004059">
    <property type="status" value="NOT_ANNOTATED_CDS"/>
    <property type="molecule type" value="Genomic_DNA"/>
</dbReference>
<gene>
    <name evidence="3" type="primary">HAT1</name>
</gene>
<dbReference type="GeneTree" id="ENSGT00390000007069"/>
<protein>
    <submittedName>
        <fullName evidence="3">Histone acetyltransferase 1</fullName>
    </submittedName>
</protein>
<dbReference type="InterPro" id="IPR037113">
    <property type="entry name" value="Hat1_N_sf"/>
</dbReference>
<dbReference type="EMBL" id="AAGW02004058">
    <property type="status" value="NOT_ANNOTATED_CDS"/>
    <property type="molecule type" value="Genomic_DNA"/>
</dbReference>
<reference evidence="3" key="2">
    <citation type="submission" date="2025-08" db="UniProtKB">
        <authorList>
            <consortium name="Ensembl"/>
        </authorList>
    </citation>
    <scope>IDENTIFICATION</scope>
    <source>
        <strain evidence="3">Thorbecke</strain>
    </source>
</reference>
<dbReference type="InterPro" id="IPR019467">
    <property type="entry name" value="Hat1_N"/>
</dbReference>
<name>U3KPB0_RABIT</name>
<dbReference type="ExpressionAtlas" id="U3KPB0">
    <property type="expression patterns" value="baseline"/>
</dbReference>
<keyword evidence="4" id="KW-1185">Reference proteome</keyword>
<dbReference type="GO" id="GO:0006325">
    <property type="term" value="P:chromatin organization"/>
    <property type="evidence" value="ECO:0007669"/>
    <property type="project" value="InterPro"/>
</dbReference>
<reference evidence="3 4" key="1">
    <citation type="journal article" date="2011" name="Nature">
        <title>A high-resolution map of human evolutionary constraint using 29 mammals.</title>
        <authorList>
            <person name="Lindblad-Toh K."/>
            <person name="Garber M."/>
            <person name="Zuk O."/>
            <person name="Lin M.F."/>
            <person name="Parker B.J."/>
            <person name="Washietl S."/>
            <person name="Kheradpour P."/>
            <person name="Ernst J."/>
            <person name="Jordan G."/>
            <person name="Mauceli E."/>
            <person name="Ward L.D."/>
            <person name="Lowe C.B."/>
            <person name="Holloway A.K."/>
            <person name="Clamp M."/>
            <person name="Gnerre S."/>
            <person name="Alfoldi J."/>
            <person name="Beal K."/>
            <person name="Chang J."/>
            <person name="Clawson H."/>
            <person name="Cuff J."/>
            <person name="Di Palma F."/>
            <person name="Fitzgerald S."/>
            <person name="Flicek P."/>
            <person name="Guttman M."/>
            <person name="Hubisz M.J."/>
            <person name="Jaffe D.B."/>
            <person name="Jungreis I."/>
            <person name="Kent W.J."/>
            <person name="Kostka D."/>
            <person name="Lara M."/>
            <person name="Martins A.L."/>
            <person name="Massingham T."/>
            <person name="Moltke I."/>
            <person name="Raney B.J."/>
            <person name="Rasmussen M.D."/>
            <person name="Robinson J."/>
            <person name="Stark A."/>
            <person name="Vilella A.J."/>
            <person name="Wen J."/>
            <person name="Xie X."/>
            <person name="Zody M.C."/>
            <person name="Baldwin J."/>
            <person name="Bloom T."/>
            <person name="Chin C.W."/>
            <person name="Heiman D."/>
            <person name="Nicol R."/>
            <person name="Nusbaum C."/>
            <person name="Young S."/>
            <person name="Wilkinson J."/>
            <person name="Worley K.C."/>
            <person name="Kovar C.L."/>
            <person name="Muzny D.M."/>
            <person name="Gibbs R.A."/>
            <person name="Cree A."/>
            <person name="Dihn H.H."/>
            <person name="Fowler G."/>
            <person name="Jhangiani S."/>
            <person name="Joshi V."/>
            <person name="Lee S."/>
            <person name="Lewis L.R."/>
            <person name="Nazareth L.V."/>
            <person name="Okwuonu G."/>
            <person name="Santibanez J."/>
            <person name="Warren W.C."/>
            <person name="Mardis E.R."/>
            <person name="Weinstock G.M."/>
            <person name="Wilson R.K."/>
            <person name="Delehaunty K."/>
            <person name="Dooling D."/>
            <person name="Fronik C."/>
            <person name="Fulton L."/>
            <person name="Fulton B."/>
            <person name="Graves T."/>
            <person name="Minx P."/>
            <person name="Sodergren E."/>
            <person name="Birney E."/>
            <person name="Margulies E.H."/>
            <person name="Herrero J."/>
            <person name="Green E.D."/>
            <person name="Haussler D."/>
            <person name="Siepel A."/>
            <person name="Goldman N."/>
            <person name="Pollard K.S."/>
            <person name="Pedersen J.S."/>
            <person name="Lander E.S."/>
            <person name="Kellis M."/>
        </authorList>
    </citation>
    <scope>NUCLEOTIDE SEQUENCE [LARGE SCALE GENOMIC DNA]</scope>
    <source>
        <strain evidence="3 4">Thorbecke inbred</strain>
    </source>
</reference>
<feature type="domain" description="Histone acetyl transferase HAT1 N-terminal" evidence="2">
    <location>
        <begin position="58"/>
        <end position="97"/>
    </location>
</feature>
<dbReference type="EMBL" id="AAGW02004061">
    <property type="status" value="NOT_ANNOTATED_CDS"/>
    <property type="molecule type" value="Genomic_DNA"/>
</dbReference>
<accession>U3KPB0</accession>
<reference evidence="3" key="3">
    <citation type="submission" date="2025-09" db="UniProtKB">
        <authorList>
            <consortium name="Ensembl"/>
        </authorList>
    </citation>
    <scope>IDENTIFICATION</scope>
    <source>
        <strain evidence="3">Thorbecke</strain>
    </source>
</reference>
<dbReference type="AlphaFoldDB" id="U3KPB0"/>
<evidence type="ECO:0000313" key="3">
    <source>
        <dbReference type="Ensembl" id="ENSOCUP00000027070.2"/>
    </source>
</evidence>
<dbReference type="EMBL" id="AAGW02004062">
    <property type="status" value="NOT_ANNOTATED_CDS"/>
    <property type="molecule type" value="Genomic_DNA"/>
</dbReference>
<dbReference type="Gene3D" id="3.90.360.10">
    <property type="entry name" value="Histone acetyl transferase 1 (HAT1), N-terminal domain"/>
    <property type="match status" value="1"/>
</dbReference>
<evidence type="ECO:0000313" key="4">
    <source>
        <dbReference type="Proteomes" id="UP000001811"/>
    </source>
</evidence>
<dbReference type="Ensembl" id="ENSOCUT00000034021.2">
    <property type="protein sequence ID" value="ENSOCUP00000027070.2"/>
    <property type="gene ID" value="ENSOCUG00000005313.4"/>
</dbReference>
<evidence type="ECO:0000256" key="1">
    <source>
        <dbReference type="SAM" id="MobiDB-lite"/>
    </source>
</evidence>